<dbReference type="STRING" id="717773.Thicy_0363"/>
<keyword evidence="6" id="KW-0831">Ubiquinone biosynthesis</keyword>
<evidence type="ECO:0000256" key="1">
    <source>
        <dbReference type="ARBA" id="ARBA00005020"/>
    </source>
</evidence>
<dbReference type="InterPro" id="IPR010232">
    <property type="entry name" value="UbiB"/>
</dbReference>
<organism evidence="14 15">
    <name type="scientific">Thiomicrospira cyclica (strain DSM 14477 / JCM 11371 / ALM1)</name>
    <name type="common">Thioalkalimicrobium cyclicum</name>
    <dbReference type="NCBI Taxonomy" id="717773"/>
    <lineage>
        <taxon>Bacteria</taxon>
        <taxon>Pseudomonadati</taxon>
        <taxon>Pseudomonadota</taxon>
        <taxon>Gammaproteobacteria</taxon>
        <taxon>Thiotrichales</taxon>
        <taxon>Piscirickettsiaceae</taxon>
        <taxon>Thiomicrospira</taxon>
    </lineage>
</organism>
<evidence type="ECO:0000256" key="11">
    <source>
        <dbReference type="ARBA" id="ARBA00022989"/>
    </source>
</evidence>
<evidence type="ECO:0000256" key="5">
    <source>
        <dbReference type="ARBA" id="ARBA00022679"/>
    </source>
</evidence>
<keyword evidence="10" id="KW-0067">ATP-binding</keyword>
<proteinExistence type="inferred from homology"/>
<keyword evidence="12" id="KW-0472">Membrane</keyword>
<sequence length="552" mass="63413">MNLIKQIVRLIKINRIVTHYRLDDMVLSQSKYQALVWLNRILLPWNWRPRHTGERGVRLRLALEELGPIFIKLGQALSTRKDLLPEDISVELTKLQDDCPPFDETHSRQIIEKGLKRSIKEAYAEFEATPMASASMAQVHAARLHSGEEVVIKVVRPDIKPVIEQDVSIMFTLARLLELAVKESRRLHPTEVVGEFEKTILDEMDMMREAANAAQLKRNFEGSDLLYVPEIYWSHTNENVITMERIYGTRISETEKLIEQGIDLTDLSAKGVTIFFTQVFKHNFFHADMHPGNIFVLPDGRYAAIDFGIMGTLTPEDQRYLAENFLAFFNRDYLRVSELHIESEWVPKDTRVNELESAIRAVCEPIWDRPLKEISFGLFLMRLFQTARRFGMEVQPQLVLLQKTLLNIEGLGRQLDDELDLWDTAKPFLEDWMQERVGLKSLLKNTKRNLPFWIENAPQLPGLVHSVLNKAAHGQLELHSGQIARLEQALENQAKQQRRRAIAVALVAVAAYLEWQAAGQTAVQNLSYIWIQVGLLISAAWLVLKTDSPNSK</sequence>
<evidence type="ECO:0000256" key="7">
    <source>
        <dbReference type="ARBA" id="ARBA00022692"/>
    </source>
</evidence>
<gene>
    <name evidence="14" type="ordered locus">Thicy_0363</name>
</gene>
<name>F6DAP6_THICA</name>
<evidence type="ECO:0000256" key="2">
    <source>
        <dbReference type="ARBA" id="ARBA00009670"/>
    </source>
</evidence>
<dbReference type="CDD" id="cd13972">
    <property type="entry name" value="UbiB"/>
    <property type="match status" value="1"/>
</dbReference>
<accession>F6DAP6</accession>
<dbReference type="KEGG" id="tcy:Thicy_0363"/>
<keyword evidence="9" id="KW-0418">Kinase</keyword>
<evidence type="ECO:0000256" key="8">
    <source>
        <dbReference type="ARBA" id="ARBA00022741"/>
    </source>
</evidence>
<dbReference type="InterPro" id="IPR011009">
    <property type="entry name" value="Kinase-like_dom_sf"/>
</dbReference>
<evidence type="ECO:0000259" key="13">
    <source>
        <dbReference type="PROSITE" id="PS50011"/>
    </source>
</evidence>
<evidence type="ECO:0000256" key="10">
    <source>
        <dbReference type="ARBA" id="ARBA00022840"/>
    </source>
</evidence>
<dbReference type="GO" id="GO:0004672">
    <property type="term" value="F:protein kinase activity"/>
    <property type="evidence" value="ECO:0007669"/>
    <property type="project" value="InterPro"/>
</dbReference>
<keyword evidence="4" id="KW-0997">Cell inner membrane</keyword>
<evidence type="ECO:0000313" key="15">
    <source>
        <dbReference type="Proteomes" id="UP000009232"/>
    </source>
</evidence>
<dbReference type="NCBIfam" id="NF003404">
    <property type="entry name" value="PRK04750.1"/>
    <property type="match status" value="1"/>
</dbReference>
<comment type="pathway">
    <text evidence="1">Cofactor biosynthesis; ubiquinone biosynthesis [regulation].</text>
</comment>
<evidence type="ECO:0000256" key="3">
    <source>
        <dbReference type="ARBA" id="ARBA00022475"/>
    </source>
</evidence>
<dbReference type="InterPro" id="IPR004147">
    <property type="entry name" value="ABC1_dom"/>
</dbReference>
<dbReference type="InterPro" id="IPR045308">
    <property type="entry name" value="UbiB_bact"/>
</dbReference>
<dbReference type="PANTHER" id="PTHR10566:SF113">
    <property type="entry name" value="PROTEIN ACTIVITY OF BC1 COMPLEX KINASE 7, CHLOROPLASTIC"/>
    <property type="match status" value="1"/>
</dbReference>
<dbReference type="PROSITE" id="PS50011">
    <property type="entry name" value="PROTEIN_KINASE_DOM"/>
    <property type="match status" value="1"/>
</dbReference>
<dbReference type="AlphaFoldDB" id="F6DAP6"/>
<dbReference type="RefSeq" id="WP_013834920.1">
    <property type="nucleotide sequence ID" value="NC_015581.1"/>
</dbReference>
<dbReference type="InterPro" id="IPR050154">
    <property type="entry name" value="UbiB_kinase"/>
</dbReference>
<dbReference type="HOGENOM" id="CLU_006533_0_0_6"/>
<evidence type="ECO:0000256" key="9">
    <source>
        <dbReference type="ARBA" id="ARBA00022777"/>
    </source>
</evidence>
<dbReference type="PANTHER" id="PTHR10566">
    <property type="entry name" value="CHAPERONE-ACTIVITY OF BC1 COMPLEX CABC1 -RELATED"/>
    <property type="match status" value="1"/>
</dbReference>
<dbReference type="Pfam" id="PF03109">
    <property type="entry name" value="ABC1"/>
    <property type="match status" value="1"/>
</dbReference>
<reference evidence="14 15" key="1">
    <citation type="submission" date="2011-05" db="EMBL/GenBank/DDBJ databases">
        <title>Complete sequence of Thioalkalimicrobium cyclicum ALM1.</title>
        <authorList>
            <consortium name="US DOE Joint Genome Institute"/>
            <person name="Lucas S."/>
            <person name="Han J."/>
            <person name="Lapidus A."/>
            <person name="Cheng J.-F."/>
            <person name="Goodwin L."/>
            <person name="Pitluck S."/>
            <person name="Peters L."/>
            <person name="Mikhailova N."/>
            <person name="Davenport K."/>
            <person name="Han C."/>
            <person name="Tapia R."/>
            <person name="Land M."/>
            <person name="Hauser L."/>
            <person name="Kyrpides N."/>
            <person name="Ivanova N."/>
            <person name="Pagani I."/>
            <person name="Kappler U."/>
            <person name="Woyke T."/>
        </authorList>
    </citation>
    <scope>NUCLEOTIDE SEQUENCE [LARGE SCALE GENOMIC DNA]</scope>
    <source>
        <strain evidence="15">DSM 14477 / JCM 11371 / ALM1</strain>
    </source>
</reference>
<evidence type="ECO:0000256" key="6">
    <source>
        <dbReference type="ARBA" id="ARBA00022688"/>
    </source>
</evidence>
<evidence type="ECO:0000256" key="12">
    <source>
        <dbReference type="ARBA" id="ARBA00023136"/>
    </source>
</evidence>
<protein>
    <submittedName>
        <fullName evidence="14">2-polyprenylphenol 6-hydroxylase</fullName>
    </submittedName>
</protein>
<dbReference type="GO" id="GO:0006744">
    <property type="term" value="P:ubiquinone biosynthetic process"/>
    <property type="evidence" value="ECO:0007669"/>
    <property type="project" value="UniProtKB-UniPathway"/>
</dbReference>
<dbReference type="InterPro" id="IPR000719">
    <property type="entry name" value="Prot_kinase_dom"/>
</dbReference>
<keyword evidence="7" id="KW-0812">Transmembrane</keyword>
<dbReference type="GO" id="GO:0005524">
    <property type="term" value="F:ATP binding"/>
    <property type="evidence" value="ECO:0007669"/>
    <property type="project" value="UniProtKB-KW"/>
</dbReference>
<dbReference type="NCBIfam" id="TIGR01982">
    <property type="entry name" value="UbiB"/>
    <property type="match status" value="1"/>
</dbReference>
<keyword evidence="8" id="KW-0547">Nucleotide-binding</keyword>
<keyword evidence="5" id="KW-0808">Transferase</keyword>
<keyword evidence="3" id="KW-1003">Cell membrane</keyword>
<dbReference type="EMBL" id="CP002776">
    <property type="protein sequence ID" value="AEG31139.1"/>
    <property type="molecule type" value="Genomic_DNA"/>
</dbReference>
<dbReference type="Proteomes" id="UP000009232">
    <property type="component" value="Chromosome"/>
</dbReference>
<dbReference type="eggNOG" id="COG0661">
    <property type="taxonomic scope" value="Bacteria"/>
</dbReference>
<comment type="similarity">
    <text evidence="2">Belongs to the protein kinase superfamily. ADCK protein kinase family.</text>
</comment>
<evidence type="ECO:0000313" key="14">
    <source>
        <dbReference type="EMBL" id="AEG31139.1"/>
    </source>
</evidence>
<evidence type="ECO:0000256" key="4">
    <source>
        <dbReference type="ARBA" id="ARBA00022519"/>
    </source>
</evidence>
<dbReference type="Gene3D" id="1.10.510.10">
    <property type="entry name" value="Transferase(Phosphotransferase) domain 1"/>
    <property type="match status" value="1"/>
</dbReference>
<dbReference type="OrthoDB" id="9795390at2"/>
<feature type="domain" description="Protein kinase" evidence="13">
    <location>
        <begin position="125"/>
        <end position="453"/>
    </location>
</feature>
<keyword evidence="11" id="KW-1133">Transmembrane helix</keyword>
<dbReference type="SUPFAM" id="SSF56112">
    <property type="entry name" value="Protein kinase-like (PK-like)"/>
    <property type="match status" value="1"/>
</dbReference>
<keyword evidence="15" id="KW-1185">Reference proteome</keyword>
<dbReference type="UniPathway" id="UPA00232"/>